<dbReference type="PANTHER" id="PTHR32060:SF30">
    <property type="entry name" value="CARBOXY-TERMINAL PROCESSING PROTEASE CTPA"/>
    <property type="match status" value="1"/>
</dbReference>
<feature type="domain" description="Tail specific protease" evidence="2">
    <location>
        <begin position="399"/>
        <end position="593"/>
    </location>
</feature>
<dbReference type="GO" id="GO:0006508">
    <property type="term" value="P:proteolysis"/>
    <property type="evidence" value="ECO:0007669"/>
    <property type="project" value="InterPro"/>
</dbReference>
<dbReference type="Proteomes" id="UP000249547">
    <property type="component" value="Unassembled WGS sequence"/>
</dbReference>
<feature type="chain" id="PRO_5016467315" evidence="1">
    <location>
        <begin position="22"/>
        <end position="618"/>
    </location>
</feature>
<keyword evidence="1" id="KW-0732">Signal</keyword>
<evidence type="ECO:0000259" key="2">
    <source>
        <dbReference type="SMART" id="SM00245"/>
    </source>
</evidence>
<evidence type="ECO:0000256" key="1">
    <source>
        <dbReference type="SAM" id="SignalP"/>
    </source>
</evidence>
<comment type="caution">
    <text evidence="3">The sequence shown here is derived from an EMBL/GenBank/DDBJ whole genome shotgun (WGS) entry which is preliminary data.</text>
</comment>
<dbReference type="InterPro" id="IPR029045">
    <property type="entry name" value="ClpP/crotonase-like_dom_sf"/>
</dbReference>
<protein>
    <submittedName>
        <fullName evidence="3">Peptidase S41-like protein</fullName>
    </submittedName>
</protein>
<sequence length="618" mass="70119">MRSSRLTILCMLLCIVNVSNAQWKISVNKLQRNVVEDLLPASRYTFVDGLTFFGPAFSLEENVIRKGVPIPSEGLTFNLKAPVLNGVLLLNAKLDQPAKCTITLRDSLQQAFTYEWNCTLPGYQLPIEIPFEQFKLQNKSPQNIVSVHIVARSSKNGGYPHVILGQCKVLQHNIVNEPARGIFFYDITRKPAQQLASYNWKVGDSYPMSTFTMYRDVYTQAYVFETTKPTTDSNFLQKQILSLLTSVLKQYVYYKEHQLSSTIALAKMKEISQRNVAFSGKINSVDSLMRSFHDGHFYIERKQPNTLNGPVHVRKIGEAFIVIGVFNAALAQSIQVGDTVLSIDGHLPEVAITQANGRFYGDEQTRYQQAVQRMLFKPASDSTRLIIIQNGETKQVTYAQNMQVTVPPSFRPVHRAHWTKNNVTYWRLNKWDLGEWLMMYNEKEQLTNSQSIIFDLRGNTGGLELEAFRIVASFIDQPIVANISEYTAANGKHLQAPITLQPCKYLQLKDKEVVVLVDHQTACASEVFALLMRKHAHAKIIGTSKTAGSYASGESFILPYDITVRVNMLNKFRPADPHDVVEYRGLYPDLLVPLETWEDFFPYNDKLLTTALARLQQL</sequence>
<dbReference type="SMART" id="SM00245">
    <property type="entry name" value="TSPc"/>
    <property type="match status" value="1"/>
</dbReference>
<dbReference type="PANTHER" id="PTHR32060">
    <property type="entry name" value="TAIL-SPECIFIC PROTEASE"/>
    <property type="match status" value="1"/>
</dbReference>
<dbReference type="EMBL" id="QLLL01000002">
    <property type="protein sequence ID" value="RAJ08329.1"/>
    <property type="molecule type" value="Genomic_DNA"/>
</dbReference>
<dbReference type="AlphaFoldDB" id="A0A327QUP0"/>
<dbReference type="Pfam" id="PF03572">
    <property type="entry name" value="Peptidase_S41"/>
    <property type="match status" value="1"/>
</dbReference>
<organism evidence="3 4">
    <name type="scientific">Chitinophaga skermanii</name>
    <dbReference type="NCBI Taxonomy" id="331697"/>
    <lineage>
        <taxon>Bacteria</taxon>
        <taxon>Pseudomonadati</taxon>
        <taxon>Bacteroidota</taxon>
        <taxon>Chitinophagia</taxon>
        <taxon>Chitinophagales</taxon>
        <taxon>Chitinophagaceae</taxon>
        <taxon>Chitinophaga</taxon>
    </lineage>
</organism>
<proteinExistence type="predicted"/>
<dbReference type="GO" id="GO:0007165">
    <property type="term" value="P:signal transduction"/>
    <property type="evidence" value="ECO:0007669"/>
    <property type="project" value="TreeGrafter"/>
</dbReference>
<dbReference type="InterPro" id="IPR005151">
    <property type="entry name" value="Tail-specific_protease"/>
</dbReference>
<evidence type="ECO:0000313" key="4">
    <source>
        <dbReference type="Proteomes" id="UP000249547"/>
    </source>
</evidence>
<gene>
    <name evidence="3" type="ORF">LX64_00977</name>
</gene>
<dbReference type="GO" id="GO:0008236">
    <property type="term" value="F:serine-type peptidase activity"/>
    <property type="evidence" value="ECO:0007669"/>
    <property type="project" value="InterPro"/>
</dbReference>
<dbReference type="Gene3D" id="3.90.226.10">
    <property type="entry name" value="2-enoyl-CoA Hydratase, Chain A, domain 1"/>
    <property type="match status" value="1"/>
</dbReference>
<dbReference type="GO" id="GO:0030288">
    <property type="term" value="C:outer membrane-bounded periplasmic space"/>
    <property type="evidence" value="ECO:0007669"/>
    <property type="project" value="TreeGrafter"/>
</dbReference>
<name>A0A327QUP0_9BACT</name>
<dbReference type="OrthoDB" id="5480566at2"/>
<keyword evidence="4" id="KW-1185">Reference proteome</keyword>
<accession>A0A327QUP0</accession>
<dbReference type="GO" id="GO:0004175">
    <property type="term" value="F:endopeptidase activity"/>
    <property type="evidence" value="ECO:0007669"/>
    <property type="project" value="TreeGrafter"/>
</dbReference>
<feature type="signal peptide" evidence="1">
    <location>
        <begin position="1"/>
        <end position="21"/>
    </location>
</feature>
<reference evidence="3 4" key="1">
    <citation type="submission" date="2018-06" db="EMBL/GenBank/DDBJ databases">
        <title>Genomic Encyclopedia of Archaeal and Bacterial Type Strains, Phase II (KMG-II): from individual species to whole genera.</title>
        <authorList>
            <person name="Goeker M."/>
        </authorList>
    </citation>
    <scope>NUCLEOTIDE SEQUENCE [LARGE SCALE GENOMIC DNA]</scope>
    <source>
        <strain evidence="3 4">DSM 23857</strain>
    </source>
</reference>
<dbReference type="RefSeq" id="WP_111596490.1">
    <property type="nucleotide sequence ID" value="NZ_QLLL01000002.1"/>
</dbReference>
<dbReference type="SUPFAM" id="SSF52096">
    <property type="entry name" value="ClpP/crotonase"/>
    <property type="match status" value="1"/>
</dbReference>
<evidence type="ECO:0000313" key="3">
    <source>
        <dbReference type="EMBL" id="RAJ08329.1"/>
    </source>
</evidence>